<dbReference type="HOGENOM" id="CLU_1610573_0_0_1"/>
<dbReference type="EMBL" id="KN847046">
    <property type="protein sequence ID" value="KIW22972.1"/>
    <property type="molecule type" value="Genomic_DNA"/>
</dbReference>
<keyword evidence="3" id="KW-1185">Reference proteome</keyword>
<feature type="compositionally biased region" description="Pro residues" evidence="1">
    <location>
        <begin position="98"/>
        <end position="109"/>
    </location>
</feature>
<accession>A0A0D2ADL2</accession>
<dbReference type="AlphaFoldDB" id="A0A0D2ADL2"/>
<proteinExistence type="predicted"/>
<gene>
    <name evidence="2" type="ORF">PV07_11212</name>
</gene>
<evidence type="ECO:0000256" key="1">
    <source>
        <dbReference type="SAM" id="MobiDB-lite"/>
    </source>
</evidence>
<organism evidence="2 3">
    <name type="scientific">Cladophialophora immunda</name>
    <dbReference type="NCBI Taxonomy" id="569365"/>
    <lineage>
        <taxon>Eukaryota</taxon>
        <taxon>Fungi</taxon>
        <taxon>Dikarya</taxon>
        <taxon>Ascomycota</taxon>
        <taxon>Pezizomycotina</taxon>
        <taxon>Eurotiomycetes</taxon>
        <taxon>Chaetothyriomycetidae</taxon>
        <taxon>Chaetothyriales</taxon>
        <taxon>Herpotrichiellaceae</taxon>
        <taxon>Cladophialophora</taxon>
    </lineage>
</organism>
<name>A0A0D2ADL2_9EURO</name>
<protein>
    <submittedName>
        <fullName evidence="2">Uncharacterized protein</fullName>
    </submittedName>
</protein>
<feature type="compositionally biased region" description="Low complexity" evidence="1">
    <location>
        <begin position="110"/>
        <end position="131"/>
    </location>
</feature>
<dbReference type="Proteomes" id="UP000054466">
    <property type="component" value="Unassembled WGS sequence"/>
</dbReference>
<evidence type="ECO:0000313" key="3">
    <source>
        <dbReference type="Proteomes" id="UP000054466"/>
    </source>
</evidence>
<feature type="region of interest" description="Disordered" evidence="1">
    <location>
        <begin position="93"/>
        <end position="165"/>
    </location>
</feature>
<dbReference type="VEuPathDB" id="FungiDB:PV07_11212"/>
<dbReference type="RefSeq" id="XP_016243188.1">
    <property type="nucleotide sequence ID" value="XM_016398626.1"/>
</dbReference>
<sequence length="165" mass="17700">MLALIGSFTHDVAVDAFAFRRGACLNQIVQSTLLPIERVLAEGVGTKASEGWRGNMMYINTIHAVARPSSSSSSSSSSSPSLHLSLSSSQIILDPSTLPSPPTPSPWPTKLPRLTSAPSSTSSPPMTSRRLQATRKPSPPRSPRNTASPRTRLRNKSRRVSLANK</sequence>
<dbReference type="GeneID" id="27350406"/>
<reference evidence="2 3" key="1">
    <citation type="submission" date="2015-01" db="EMBL/GenBank/DDBJ databases">
        <title>The Genome Sequence of Cladophialophora immunda CBS83496.</title>
        <authorList>
            <consortium name="The Broad Institute Genomics Platform"/>
            <person name="Cuomo C."/>
            <person name="de Hoog S."/>
            <person name="Gorbushina A."/>
            <person name="Stielow B."/>
            <person name="Teixiera M."/>
            <person name="Abouelleil A."/>
            <person name="Chapman S.B."/>
            <person name="Priest M."/>
            <person name="Young S.K."/>
            <person name="Wortman J."/>
            <person name="Nusbaum C."/>
            <person name="Birren B."/>
        </authorList>
    </citation>
    <scope>NUCLEOTIDE SEQUENCE [LARGE SCALE GENOMIC DNA]</scope>
    <source>
        <strain evidence="2 3">CBS 83496</strain>
    </source>
</reference>
<evidence type="ECO:0000313" key="2">
    <source>
        <dbReference type="EMBL" id="KIW22972.1"/>
    </source>
</evidence>